<keyword evidence="7" id="KW-0653">Protein transport</keyword>
<keyword evidence="6 13" id="KW-0732">Signal</keyword>
<dbReference type="CDD" id="cd16326">
    <property type="entry name" value="LolB"/>
    <property type="match status" value="1"/>
</dbReference>
<organism evidence="14 15">
    <name type="scientific">Acinetobacter equi</name>
    <dbReference type="NCBI Taxonomy" id="1324350"/>
    <lineage>
        <taxon>Bacteria</taxon>
        <taxon>Pseudomonadati</taxon>
        <taxon>Pseudomonadota</taxon>
        <taxon>Gammaproteobacteria</taxon>
        <taxon>Moraxellales</taxon>
        <taxon>Moraxellaceae</taxon>
        <taxon>Acinetobacter</taxon>
    </lineage>
</organism>
<dbReference type="RefSeq" id="WP_054581287.1">
    <property type="nucleotide sequence ID" value="NZ_CP012808.1"/>
</dbReference>
<dbReference type="OrthoDB" id="9797618at2"/>
<dbReference type="EMBL" id="CP012808">
    <property type="protein sequence ID" value="ALH95395.1"/>
    <property type="molecule type" value="Genomic_DNA"/>
</dbReference>
<feature type="chain" id="PRO_5006012285" description="Outer-membrane lipoprotein LolB" evidence="13">
    <location>
        <begin position="29"/>
        <end position="199"/>
    </location>
</feature>
<keyword evidence="8" id="KW-0472">Membrane</keyword>
<evidence type="ECO:0000256" key="2">
    <source>
        <dbReference type="ARBA" id="ARBA00009696"/>
    </source>
</evidence>
<evidence type="ECO:0000256" key="8">
    <source>
        <dbReference type="ARBA" id="ARBA00023136"/>
    </source>
</evidence>
<dbReference type="InterPro" id="IPR029046">
    <property type="entry name" value="LolA/LolB/LppX"/>
</dbReference>
<dbReference type="STRING" id="1324350.AOY20_07525"/>
<evidence type="ECO:0000256" key="12">
    <source>
        <dbReference type="ARBA" id="ARBA00023288"/>
    </source>
</evidence>
<comment type="subcellular location">
    <subcellularLocation>
        <location evidence="1">Cell outer membrane</location>
        <topology evidence="1">Lipid-anchor</topology>
    </subcellularLocation>
</comment>
<evidence type="ECO:0000313" key="15">
    <source>
        <dbReference type="Proteomes" id="UP000064939"/>
    </source>
</evidence>
<keyword evidence="10" id="KW-0143">Chaperone</keyword>
<feature type="signal peptide" evidence="13">
    <location>
        <begin position="1"/>
        <end position="28"/>
    </location>
</feature>
<evidence type="ECO:0000256" key="7">
    <source>
        <dbReference type="ARBA" id="ARBA00022927"/>
    </source>
</evidence>
<comment type="subunit">
    <text evidence="3">Monomer.</text>
</comment>
<reference evidence="14 15" key="1">
    <citation type="journal article" date="2015" name="Int. J. Syst. Evol. Microbiol.">
        <title>Acinetobacter equi sp. nov. isolated from horse faeces.</title>
        <authorList>
            <person name="Poppel M.T."/>
            <person name="Skiebe E."/>
            <person name="Laue M."/>
            <person name="Bergmann H."/>
            <person name="Ebersberger I."/>
            <person name="Garn T."/>
            <person name="Fruth A."/>
            <person name="Baumgardt S."/>
            <person name="Busse H.J."/>
            <person name="Wilharm G."/>
        </authorList>
    </citation>
    <scope>NUCLEOTIDE SEQUENCE [LARGE SCALE GENOMIC DNA]</scope>
    <source>
        <strain evidence="14 15">114</strain>
    </source>
</reference>
<proteinExistence type="inferred from homology"/>
<dbReference type="SUPFAM" id="SSF89392">
    <property type="entry name" value="Prokaryotic lipoproteins and lipoprotein localization factors"/>
    <property type="match status" value="1"/>
</dbReference>
<evidence type="ECO:0000256" key="9">
    <source>
        <dbReference type="ARBA" id="ARBA00023139"/>
    </source>
</evidence>
<dbReference type="GO" id="GO:0009279">
    <property type="term" value="C:cell outer membrane"/>
    <property type="evidence" value="ECO:0007669"/>
    <property type="project" value="UniProtKB-SubCell"/>
</dbReference>
<keyword evidence="15" id="KW-1185">Reference proteome</keyword>
<sequence length="199" mass="22082">MPFHSRSCLAIFITSMLMLTGCQTPSLASKTSSPNIGNNDSQTVSYNQFSLQGKIGVKTPQQSGSAFFTWIQQEEQFDIELSGILGIGKTQITGEPGKVELNSSRTGLISAESPEELLLLATGWNAPITHIIDWVQARPATLETEILKDNMQRPIQFIEDGWTVDLSYKDEAVLPNRLVLKQALDSNQENRITMIIQNR</sequence>
<dbReference type="PROSITE" id="PS51257">
    <property type="entry name" value="PROKAR_LIPOPROTEIN"/>
    <property type="match status" value="1"/>
</dbReference>
<keyword evidence="12 14" id="KW-0449">Lipoprotein</keyword>
<dbReference type="Proteomes" id="UP000064939">
    <property type="component" value="Chromosome"/>
</dbReference>
<evidence type="ECO:0000256" key="1">
    <source>
        <dbReference type="ARBA" id="ARBA00004459"/>
    </source>
</evidence>
<keyword evidence="11" id="KW-0998">Cell outer membrane</keyword>
<name>A0A0N7GXQ8_9GAMM</name>
<dbReference type="Pfam" id="PF03550">
    <property type="entry name" value="LolB"/>
    <property type="match status" value="1"/>
</dbReference>
<dbReference type="NCBIfam" id="TIGR00548">
    <property type="entry name" value="lolB"/>
    <property type="match status" value="1"/>
</dbReference>
<keyword evidence="5" id="KW-0813">Transport</keyword>
<evidence type="ECO:0000256" key="3">
    <source>
        <dbReference type="ARBA" id="ARBA00011245"/>
    </source>
</evidence>
<keyword evidence="9" id="KW-0564">Palmitate</keyword>
<evidence type="ECO:0000256" key="5">
    <source>
        <dbReference type="ARBA" id="ARBA00022448"/>
    </source>
</evidence>
<dbReference type="KEGG" id="aei:AOY20_07525"/>
<evidence type="ECO:0000256" key="10">
    <source>
        <dbReference type="ARBA" id="ARBA00023186"/>
    </source>
</evidence>
<accession>A0A0N7GXQ8</accession>
<protein>
    <recommendedName>
        <fullName evidence="4">Outer-membrane lipoprotein LolB</fullName>
    </recommendedName>
</protein>
<dbReference type="InterPro" id="IPR004565">
    <property type="entry name" value="OM_lipoprot_LolB"/>
</dbReference>
<evidence type="ECO:0000256" key="13">
    <source>
        <dbReference type="SAM" id="SignalP"/>
    </source>
</evidence>
<gene>
    <name evidence="14" type="ORF">AOY20_07525</name>
</gene>
<evidence type="ECO:0000313" key="14">
    <source>
        <dbReference type="EMBL" id="ALH95395.1"/>
    </source>
</evidence>
<evidence type="ECO:0000256" key="4">
    <source>
        <dbReference type="ARBA" id="ARBA00016202"/>
    </source>
</evidence>
<dbReference type="Gene3D" id="2.50.20.10">
    <property type="entry name" value="Lipoprotein localisation LolA/LolB/LppX"/>
    <property type="match status" value="1"/>
</dbReference>
<comment type="similarity">
    <text evidence="2">Belongs to the LolB family.</text>
</comment>
<dbReference type="GO" id="GO:0015031">
    <property type="term" value="P:protein transport"/>
    <property type="evidence" value="ECO:0007669"/>
    <property type="project" value="UniProtKB-KW"/>
</dbReference>
<dbReference type="AlphaFoldDB" id="A0A0N7GXQ8"/>
<evidence type="ECO:0000256" key="11">
    <source>
        <dbReference type="ARBA" id="ARBA00023237"/>
    </source>
</evidence>
<evidence type="ECO:0000256" key="6">
    <source>
        <dbReference type="ARBA" id="ARBA00022729"/>
    </source>
</evidence>